<protein>
    <submittedName>
        <fullName evidence="2">Uncharacterized protein</fullName>
    </submittedName>
</protein>
<keyword evidence="1" id="KW-0472">Membrane</keyword>
<evidence type="ECO:0000313" key="3">
    <source>
        <dbReference type="Proteomes" id="UP000054935"/>
    </source>
</evidence>
<accession>A0A0P1GJW3</accession>
<name>A0A0P1GJW3_9RHOB</name>
<keyword evidence="1" id="KW-0812">Transmembrane</keyword>
<organism evidence="2 3">
    <name type="scientific">Tropicibacter naphthalenivorans</name>
    <dbReference type="NCBI Taxonomy" id="441103"/>
    <lineage>
        <taxon>Bacteria</taxon>
        <taxon>Pseudomonadati</taxon>
        <taxon>Pseudomonadota</taxon>
        <taxon>Alphaproteobacteria</taxon>
        <taxon>Rhodobacterales</taxon>
        <taxon>Roseobacteraceae</taxon>
        <taxon>Tropicibacter</taxon>
    </lineage>
</organism>
<dbReference type="RefSeq" id="WP_058246456.1">
    <property type="nucleotide sequence ID" value="NZ_CYSE01000002.1"/>
</dbReference>
<feature type="transmembrane region" description="Helical" evidence="1">
    <location>
        <begin position="112"/>
        <end position="129"/>
    </location>
</feature>
<gene>
    <name evidence="2" type="ORF">TRN7648_00900</name>
</gene>
<evidence type="ECO:0000256" key="1">
    <source>
        <dbReference type="SAM" id="Phobius"/>
    </source>
</evidence>
<sequence length="181" mass="19184">MALTEHRFARVPGAAQDVWTLSNSVLSGRGIAALDLPHVRAVTLRISRADKTLRRDLLLDHPGGRAQIDCTTAKDMGCAGFDALLSAITAALPPSTPANLEQGRLPDWPKHLLGWFALVVSAALGWRAAQIGLTGDRMATVAAPMLILGAIGVILILAYRPRPRLSMPLPVTHLPAALAAL</sequence>
<keyword evidence="3" id="KW-1185">Reference proteome</keyword>
<proteinExistence type="predicted"/>
<evidence type="ECO:0000313" key="2">
    <source>
        <dbReference type="EMBL" id="CUH76370.1"/>
    </source>
</evidence>
<dbReference type="Proteomes" id="UP000054935">
    <property type="component" value="Unassembled WGS sequence"/>
</dbReference>
<feature type="transmembrane region" description="Helical" evidence="1">
    <location>
        <begin position="141"/>
        <end position="159"/>
    </location>
</feature>
<keyword evidence="1" id="KW-1133">Transmembrane helix</keyword>
<dbReference type="EMBL" id="CYSE01000002">
    <property type="protein sequence ID" value="CUH76370.1"/>
    <property type="molecule type" value="Genomic_DNA"/>
</dbReference>
<dbReference type="OrthoDB" id="7849696at2"/>
<dbReference type="AlphaFoldDB" id="A0A0P1GJW3"/>
<reference evidence="2 3" key="1">
    <citation type="submission" date="2015-09" db="EMBL/GenBank/DDBJ databases">
        <authorList>
            <consortium name="Swine Surveillance"/>
        </authorList>
    </citation>
    <scope>NUCLEOTIDE SEQUENCE [LARGE SCALE GENOMIC DNA]</scope>
    <source>
        <strain evidence="2 3">CECT 7648</strain>
    </source>
</reference>
<dbReference type="STRING" id="441103.TRN7648_00900"/>